<dbReference type="GeneID" id="9581078"/>
<dbReference type="RefSeq" id="XP_003022504.1">
    <property type="nucleotide sequence ID" value="XM_003022458.1"/>
</dbReference>
<sequence length="279" mass="28942">QVRPARYDVSFSSLNPISSHLFPSLQVFIDSPSAINMIVSTKLILAVLAFDAAIAAAGMWRRDIVALQSQHLSTIAFTSFFRDLLKTQLLTCLSCIARAYGPANVHHGNIFGRDGKYMLTPMFAKENKQRNASKMAMLTGIIGEAAVTVTVTDCNSASGPAPSGPATSAPAPSAPATTIVSVSVPDVTSAVPTGRPEAPITSSVEHTTTGASTEVPPPSMSTPVSETKTSVVSHETPRPTRASPSETVATPTPSAMASRHVGFNAVLAGVIGAAIFAAL</sequence>
<keyword evidence="2" id="KW-0472">Membrane</keyword>
<feature type="region of interest" description="Disordered" evidence="1">
    <location>
        <begin position="188"/>
        <end position="253"/>
    </location>
</feature>
<dbReference type="HOGENOM" id="CLU_087180_0_0_1"/>
<feature type="non-terminal residue" evidence="3">
    <location>
        <position position="1"/>
    </location>
</feature>
<feature type="transmembrane region" description="Helical" evidence="2">
    <location>
        <begin position="261"/>
        <end position="278"/>
    </location>
</feature>
<evidence type="ECO:0000256" key="1">
    <source>
        <dbReference type="SAM" id="MobiDB-lite"/>
    </source>
</evidence>
<feature type="region of interest" description="Disordered" evidence="1">
    <location>
        <begin position="155"/>
        <end position="174"/>
    </location>
</feature>
<keyword evidence="2" id="KW-1133">Transmembrane helix</keyword>
<accession>D4D8E3</accession>
<protein>
    <submittedName>
        <fullName evidence="3">Uncharacterized protein</fullName>
    </submittedName>
</protein>
<dbReference type="KEGG" id="tve:TRV_03379"/>
<feature type="compositionally biased region" description="Polar residues" evidence="1">
    <location>
        <begin position="242"/>
        <end position="253"/>
    </location>
</feature>
<dbReference type="OrthoDB" id="4174337at2759"/>
<reference evidence="4" key="1">
    <citation type="journal article" date="2011" name="Genome Biol.">
        <title>Comparative and functional genomics provide insights into the pathogenicity of dermatophytic fungi.</title>
        <authorList>
            <person name="Burmester A."/>
            <person name="Shelest E."/>
            <person name="Gloeckner G."/>
            <person name="Heddergott C."/>
            <person name="Schindler S."/>
            <person name="Staib P."/>
            <person name="Heidel A."/>
            <person name="Felder M."/>
            <person name="Petzold A."/>
            <person name="Szafranski K."/>
            <person name="Feuermann M."/>
            <person name="Pedruzzi I."/>
            <person name="Priebe S."/>
            <person name="Groth M."/>
            <person name="Winkler R."/>
            <person name="Li W."/>
            <person name="Kniemeyer O."/>
            <person name="Schroeckh V."/>
            <person name="Hertweck C."/>
            <person name="Hube B."/>
            <person name="White T.C."/>
            <person name="Platzer M."/>
            <person name="Guthke R."/>
            <person name="Heitman J."/>
            <person name="Woestemeyer J."/>
            <person name="Zipfel P.F."/>
            <person name="Monod M."/>
            <person name="Brakhage A.A."/>
        </authorList>
    </citation>
    <scope>NUCLEOTIDE SEQUENCE [LARGE SCALE GENOMIC DNA]</scope>
    <source>
        <strain evidence="4">HKI 0517</strain>
    </source>
</reference>
<keyword evidence="4" id="KW-1185">Reference proteome</keyword>
<feature type="compositionally biased region" description="Polar residues" evidence="1">
    <location>
        <begin position="200"/>
        <end position="212"/>
    </location>
</feature>
<feature type="transmembrane region" description="Helical" evidence="2">
    <location>
        <begin position="34"/>
        <end position="60"/>
    </location>
</feature>
<name>D4D8E3_TRIVH</name>
<proteinExistence type="predicted"/>
<dbReference type="EMBL" id="ACYE01000175">
    <property type="protein sequence ID" value="EFE41886.1"/>
    <property type="molecule type" value="Genomic_DNA"/>
</dbReference>
<dbReference type="Proteomes" id="UP000008383">
    <property type="component" value="Unassembled WGS sequence"/>
</dbReference>
<evidence type="ECO:0000313" key="4">
    <source>
        <dbReference type="Proteomes" id="UP000008383"/>
    </source>
</evidence>
<organism evidence="3 4">
    <name type="scientific">Trichophyton verrucosum (strain HKI 0517)</name>
    <dbReference type="NCBI Taxonomy" id="663202"/>
    <lineage>
        <taxon>Eukaryota</taxon>
        <taxon>Fungi</taxon>
        <taxon>Dikarya</taxon>
        <taxon>Ascomycota</taxon>
        <taxon>Pezizomycotina</taxon>
        <taxon>Eurotiomycetes</taxon>
        <taxon>Eurotiomycetidae</taxon>
        <taxon>Onygenales</taxon>
        <taxon>Arthrodermataceae</taxon>
        <taxon>Trichophyton</taxon>
    </lineage>
</organism>
<dbReference type="AlphaFoldDB" id="D4D8E3"/>
<comment type="caution">
    <text evidence="3">The sequence shown here is derived from an EMBL/GenBank/DDBJ whole genome shotgun (WGS) entry which is preliminary data.</text>
</comment>
<evidence type="ECO:0000256" key="2">
    <source>
        <dbReference type="SAM" id="Phobius"/>
    </source>
</evidence>
<feature type="compositionally biased region" description="Low complexity" evidence="1">
    <location>
        <begin position="156"/>
        <end position="174"/>
    </location>
</feature>
<evidence type="ECO:0000313" key="3">
    <source>
        <dbReference type="EMBL" id="EFE41886.1"/>
    </source>
</evidence>
<keyword evidence="2" id="KW-0812">Transmembrane</keyword>
<feature type="compositionally biased region" description="Polar residues" evidence="1">
    <location>
        <begin position="221"/>
        <end position="233"/>
    </location>
</feature>
<gene>
    <name evidence="3" type="ORF">TRV_03379</name>
</gene>